<dbReference type="Pfam" id="PF11306">
    <property type="entry name" value="DUF3108"/>
    <property type="match status" value="1"/>
</dbReference>
<reference evidence="3 4" key="2">
    <citation type="submission" date="2019-06" db="EMBL/GenBank/DDBJ databases">
        <title>Co-occurence of chitin degradation, pigmentation and bioactivity in marine Pseudoalteromonas.</title>
        <authorList>
            <person name="Sonnenschein E.C."/>
            <person name="Bech P.K."/>
        </authorList>
    </citation>
    <scope>NUCLEOTIDE SEQUENCE [LARGE SCALE GENOMIC DNA]</scope>
    <source>
        <strain evidence="4">S2231</strain>
        <strain evidence="1 3">S2233</strain>
    </source>
</reference>
<reference evidence="3 4" key="1">
    <citation type="submission" date="2017-12" db="EMBL/GenBank/DDBJ databases">
        <authorList>
            <person name="Paulsen S."/>
            <person name="Gram L.K."/>
        </authorList>
    </citation>
    <scope>NUCLEOTIDE SEQUENCE [LARGE SCALE GENOMIC DNA]</scope>
    <source>
        <strain evidence="2 4">S2231</strain>
        <strain evidence="1 3">S2233</strain>
    </source>
</reference>
<evidence type="ECO:0000313" key="3">
    <source>
        <dbReference type="Proteomes" id="UP000305730"/>
    </source>
</evidence>
<name>A0A5S3XPW7_9GAMM</name>
<proteinExistence type="predicted"/>
<dbReference type="AlphaFoldDB" id="A0A5S3XPW7"/>
<protein>
    <submittedName>
        <fullName evidence="2">DUF3108 domain-containing protein</fullName>
    </submittedName>
</protein>
<gene>
    <name evidence="2" type="ORF">CWB96_11295</name>
    <name evidence="1" type="ORF">CWB97_11940</name>
</gene>
<evidence type="ECO:0000313" key="1">
    <source>
        <dbReference type="EMBL" id="TMP42449.1"/>
    </source>
</evidence>
<keyword evidence="3" id="KW-1185">Reference proteome</keyword>
<dbReference type="OrthoDB" id="6007799at2"/>
<dbReference type="EMBL" id="PNCL01000052">
    <property type="protein sequence ID" value="TMP58800.1"/>
    <property type="molecule type" value="Genomic_DNA"/>
</dbReference>
<sequence>MTNPFQLKAQRTQNKKIGAWLVGLSAFFSFSLFANTLTPYHAEYQILRKGSVQGSATRDLSKIDESTYQLKYQSDIKWMIFNDKRIETSMFTFDDNRAQPIHYDMTRSGTGPDKAYTVSFDHTKKTISSNKKEYPLDITWQAEQQDAQTYQIQLRRDIKAGKTKVSYPIVDKKGNQRNYDFEVDGHETITLPIGNVKTVRVKRLYDNDKRQATVWLAPEYDYMLVKMYKGKEGIEQFQVHMTKYDVK</sequence>
<dbReference type="EMBL" id="PNCK01000039">
    <property type="protein sequence ID" value="TMP42449.1"/>
    <property type="molecule type" value="Genomic_DNA"/>
</dbReference>
<comment type="caution">
    <text evidence="2">The sequence shown here is derived from an EMBL/GenBank/DDBJ whole genome shotgun (WGS) entry which is preliminary data.</text>
</comment>
<dbReference type="Proteomes" id="UP000305730">
    <property type="component" value="Unassembled WGS sequence"/>
</dbReference>
<dbReference type="Proteomes" id="UP000307706">
    <property type="component" value="Unassembled WGS sequence"/>
</dbReference>
<evidence type="ECO:0000313" key="2">
    <source>
        <dbReference type="EMBL" id="TMP58800.1"/>
    </source>
</evidence>
<accession>A0A5S3XPW7</accession>
<dbReference type="InterPro" id="IPR021457">
    <property type="entry name" value="DUF3108"/>
</dbReference>
<evidence type="ECO:0000313" key="4">
    <source>
        <dbReference type="Proteomes" id="UP000307706"/>
    </source>
</evidence>
<organism evidence="2 4">
    <name type="scientific">Pseudoalteromonas citrea</name>
    <dbReference type="NCBI Taxonomy" id="43655"/>
    <lineage>
        <taxon>Bacteria</taxon>
        <taxon>Pseudomonadati</taxon>
        <taxon>Pseudomonadota</taxon>
        <taxon>Gammaproteobacteria</taxon>
        <taxon>Alteromonadales</taxon>
        <taxon>Pseudoalteromonadaceae</taxon>
        <taxon>Pseudoalteromonas</taxon>
    </lineage>
</organism>
<reference evidence="2" key="3">
    <citation type="submission" date="2019-09" db="EMBL/GenBank/DDBJ databases">
        <title>Co-occurence of chitin degradation, pigmentation and bioactivity in marine Pseudoalteromonas.</title>
        <authorList>
            <person name="Sonnenschein E.C."/>
            <person name="Bech P.K."/>
        </authorList>
    </citation>
    <scope>NUCLEOTIDE SEQUENCE</scope>
    <source>
        <strain evidence="2">S2231</strain>
    </source>
</reference>